<gene>
    <name evidence="2" type="ORF">UT42_C0004G0009</name>
</gene>
<organism evidence="2 3">
    <name type="scientific">Candidatus Falkowbacteria bacterium GW2011_GWA2_39_24</name>
    <dbReference type="NCBI Taxonomy" id="1618634"/>
    <lineage>
        <taxon>Bacteria</taxon>
        <taxon>Candidatus Falkowiibacteriota</taxon>
    </lineage>
</organism>
<dbReference type="AlphaFoldDB" id="A0A0G0NIK6"/>
<dbReference type="Proteomes" id="UP000034048">
    <property type="component" value="Unassembled WGS sequence"/>
</dbReference>
<feature type="transmembrane region" description="Helical" evidence="1">
    <location>
        <begin position="153"/>
        <end position="171"/>
    </location>
</feature>
<dbReference type="EMBL" id="LBWS01000004">
    <property type="protein sequence ID" value="KKR15338.1"/>
    <property type="molecule type" value="Genomic_DNA"/>
</dbReference>
<feature type="transmembrane region" description="Helical" evidence="1">
    <location>
        <begin position="216"/>
        <end position="239"/>
    </location>
</feature>
<evidence type="ECO:0000313" key="2">
    <source>
        <dbReference type="EMBL" id="KKR15338.1"/>
    </source>
</evidence>
<feature type="transmembrane region" description="Helical" evidence="1">
    <location>
        <begin position="119"/>
        <end position="141"/>
    </location>
</feature>
<name>A0A0G0NIK6_9BACT</name>
<accession>A0A0G0NIK6</accession>
<sequence length="277" mass="31595">MKTRIKIQISLIIILIFAFLNTMTSSEYEYLGEDKTIINVIERRLDNPTNTDFTNKQLNTLISDKKVHIVEDESFPVSIIPLKLLVERTDKTFILVGNIIKQTGQSNRVLTTKENSNLYSYYVFFIVLPAILIIGLGIRWGRYKAKRTKSRKSLVTAYLLYIISLSIGLLFEGSCNQNNETGLIAFAILITPLICLCIIEQLVTRSSMFDNCHNDMLFLSTLYLMCVVTLQMGYIINFAKVNVSVLIQYALLQIIVCFVGFLTFEITKKKKVIKNSS</sequence>
<feature type="transmembrane region" description="Helical" evidence="1">
    <location>
        <begin position="245"/>
        <end position="264"/>
    </location>
</feature>
<comment type="caution">
    <text evidence="2">The sequence shown here is derived from an EMBL/GenBank/DDBJ whole genome shotgun (WGS) entry which is preliminary data.</text>
</comment>
<keyword evidence="1" id="KW-0472">Membrane</keyword>
<proteinExistence type="predicted"/>
<evidence type="ECO:0000256" key="1">
    <source>
        <dbReference type="SAM" id="Phobius"/>
    </source>
</evidence>
<protein>
    <submittedName>
        <fullName evidence="2">Uncharacterized protein</fullName>
    </submittedName>
</protein>
<keyword evidence="1" id="KW-1133">Transmembrane helix</keyword>
<feature type="transmembrane region" description="Helical" evidence="1">
    <location>
        <begin position="183"/>
        <end position="204"/>
    </location>
</feature>
<reference evidence="2 3" key="1">
    <citation type="journal article" date="2015" name="Nature">
        <title>rRNA introns, odd ribosomes, and small enigmatic genomes across a large radiation of phyla.</title>
        <authorList>
            <person name="Brown C.T."/>
            <person name="Hug L.A."/>
            <person name="Thomas B.C."/>
            <person name="Sharon I."/>
            <person name="Castelle C.J."/>
            <person name="Singh A."/>
            <person name="Wilkins M.J."/>
            <person name="Williams K.H."/>
            <person name="Banfield J.F."/>
        </authorList>
    </citation>
    <scope>NUCLEOTIDE SEQUENCE [LARGE SCALE GENOMIC DNA]</scope>
</reference>
<keyword evidence="1" id="KW-0812">Transmembrane</keyword>
<evidence type="ECO:0000313" key="3">
    <source>
        <dbReference type="Proteomes" id="UP000034048"/>
    </source>
</evidence>
<feature type="transmembrane region" description="Helical" evidence="1">
    <location>
        <begin position="7"/>
        <end position="24"/>
    </location>
</feature>